<dbReference type="Pfam" id="PF00534">
    <property type="entry name" value="Glycos_transf_1"/>
    <property type="match status" value="1"/>
</dbReference>
<dbReference type="AlphaFoldDB" id="A0A6H1ZQF5"/>
<proteinExistence type="predicted"/>
<keyword evidence="3" id="KW-0808">Transferase</keyword>
<dbReference type="InterPro" id="IPR001296">
    <property type="entry name" value="Glyco_trans_1"/>
</dbReference>
<dbReference type="Gene3D" id="3.40.50.2000">
    <property type="entry name" value="Glycogen Phosphorylase B"/>
    <property type="match status" value="2"/>
</dbReference>
<dbReference type="Pfam" id="PF13439">
    <property type="entry name" value="Glyco_transf_4"/>
    <property type="match status" value="1"/>
</dbReference>
<name>A0A6H1ZQF5_9ZZZZ</name>
<sequence length="334" mass="37987">MVKILTVVNLVEESGGYTQAELLAKHLGSPMINFLPVGRGDKVMQTEIDGIIAYYPAKSLYGAIKALAPDVLLVHTPSTNLCSELHEIKKLCKVIYVCHANLYEFLLTDSMRMYIKYMIYLMDDADLIISVSDEQRKLLEQITDNKIVMIPPAVEYEQLKRVETYPREKEFMLVGRLSPIKNHLTPIIAMKRISKEYPNSFLKIFGSGLLDTFYREILGVMKLESNVNLFNNVSHNEIITELCHSSALVNSSISENESVAILEAKALGIPVISGYSFSPEGYYKEMKDLIEDYDSFRRLAEGSRETIKSYDVENICKRYKKICQNVVVADVERK</sequence>
<dbReference type="EMBL" id="MT144136">
    <property type="protein sequence ID" value="QJA49430.1"/>
    <property type="molecule type" value="Genomic_DNA"/>
</dbReference>
<dbReference type="CDD" id="cd03801">
    <property type="entry name" value="GT4_PimA-like"/>
    <property type="match status" value="1"/>
</dbReference>
<evidence type="ECO:0000259" key="1">
    <source>
        <dbReference type="Pfam" id="PF00534"/>
    </source>
</evidence>
<protein>
    <submittedName>
        <fullName evidence="3">Putative glycosyltransferase</fullName>
    </submittedName>
</protein>
<feature type="domain" description="Glycosyl transferase family 1" evidence="1">
    <location>
        <begin position="162"/>
        <end position="320"/>
    </location>
</feature>
<dbReference type="PANTHER" id="PTHR12526:SF630">
    <property type="entry name" value="GLYCOSYLTRANSFERASE"/>
    <property type="match status" value="1"/>
</dbReference>
<dbReference type="SUPFAM" id="SSF53756">
    <property type="entry name" value="UDP-Glycosyltransferase/glycogen phosphorylase"/>
    <property type="match status" value="1"/>
</dbReference>
<reference evidence="3" key="1">
    <citation type="submission" date="2020-03" db="EMBL/GenBank/DDBJ databases">
        <title>The deep terrestrial virosphere.</title>
        <authorList>
            <person name="Holmfeldt K."/>
            <person name="Nilsson E."/>
            <person name="Simone D."/>
            <person name="Lopez-Fernandez M."/>
            <person name="Wu X."/>
            <person name="de Brujin I."/>
            <person name="Lundin D."/>
            <person name="Andersson A."/>
            <person name="Bertilsson S."/>
            <person name="Dopson M."/>
        </authorList>
    </citation>
    <scope>NUCLEOTIDE SEQUENCE</scope>
    <source>
        <strain evidence="3">TM448A01350</strain>
    </source>
</reference>
<dbReference type="PANTHER" id="PTHR12526">
    <property type="entry name" value="GLYCOSYLTRANSFERASE"/>
    <property type="match status" value="1"/>
</dbReference>
<feature type="domain" description="Glycosyltransferase subfamily 4-like N-terminal" evidence="2">
    <location>
        <begin position="54"/>
        <end position="157"/>
    </location>
</feature>
<organism evidence="3">
    <name type="scientific">viral metagenome</name>
    <dbReference type="NCBI Taxonomy" id="1070528"/>
    <lineage>
        <taxon>unclassified sequences</taxon>
        <taxon>metagenomes</taxon>
        <taxon>organismal metagenomes</taxon>
    </lineage>
</organism>
<dbReference type="GO" id="GO:0016757">
    <property type="term" value="F:glycosyltransferase activity"/>
    <property type="evidence" value="ECO:0007669"/>
    <property type="project" value="InterPro"/>
</dbReference>
<evidence type="ECO:0000313" key="3">
    <source>
        <dbReference type="EMBL" id="QJA49430.1"/>
    </source>
</evidence>
<gene>
    <name evidence="3" type="ORF">TM448A01350_0019</name>
</gene>
<accession>A0A6H1ZQF5</accession>
<dbReference type="InterPro" id="IPR028098">
    <property type="entry name" value="Glyco_trans_4-like_N"/>
</dbReference>
<evidence type="ECO:0000259" key="2">
    <source>
        <dbReference type="Pfam" id="PF13439"/>
    </source>
</evidence>